<protein>
    <submittedName>
        <fullName evidence="2">Uncharacterized protein</fullName>
    </submittedName>
</protein>
<organism evidence="2 3">
    <name type="scientific">Cinara cedri</name>
    <dbReference type="NCBI Taxonomy" id="506608"/>
    <lineage>
        <taxon>Eukaryota</taxon>
        <taxon>Metazoa</taxon>
        <taxon>Ecdysozoa</taxon>
        <taxon>Arthropoda</taxon>
        <taxon>Hexapoda</taxon>
        <taxon>Insecta</taxon>
        <taxon>Pterygota</taxon>
        <taxon>Neoptera</taxon>
        <taxon>Paraneoptera</taxon>
        <taxon>Hemiptera</taxon>
        <taxon>Sternorrhyncha</taxon>
        <taxon>Aphidomorpha</taxon>
        <taxon>Aphidoidea</taxon>
        <taxon>Aphididae</taxon>
        <taxon>Lachninae</taxon>
        <taxon>Cinara</taxon>
    </lineage>
</organism>
<evidence type="ECO:0000256" key="1">
    <source>
        <dbReference type="SAM" id="MobiDB-lite"/>
    </source>
</evidence>
<feature type="region of interest" description="Disordered" evidence="1">
    <location>
        <begin position="65"/>
        <end position="109"/>
    </location>
</feature>
<proteinExistence type="predicted"/>
<keyword evidence="3" id="KW-1185">Reference proteome</keyword>
<dbReference type="AlphaFoldDB" id="A0A5E4MLP2"/>
<evidence type="ECO:0000313" key="2">
    <source>
        <dbReference type="EMBL" id="VVC33153.1"/>
    </source>
</evidence>
<reference evidence="2 3" key="1">
    <citation type="submission" date="2019-08" db="EMBL/GenBank/DDBJ databases">
        <authorList>
            <person name="Alioto T."/>
            <person name="Alioto T."/>
            <person name="Gomez Garrido J."/>
        </authorList>
    </citation>
    <scope>NUCLEOTIDE SEQUENCE [LARGE SCALE GENOMIC DNA]</scope>
</reference>
<gene>
    <name evidence="2" type="ORF">CINCED_3A012907</name>
</gene>
<evidence type="ECO:0000313" key="3">
    <source>
        <dbReference type="Proteomes" id="UP000325440"/>
    </source>
</evidence>
<accession>A0A5E4MLP2</accession>
<name>A0A5E4MLP2_9HEMI</name>
<feature type="compositionally biased region" description="Basic and acidic residues" evidence="1">
    <location>
        <begin position="88"/>
        <end position="103"/>
    </location>
</feature>
<dbReference type="EMBL" id="CABPRJ010000964">
    <property type="protein sequence ID" value="VVC33153.1"/>
    <property type="molecule type" value="Genomic_DNA"/>
</dbReference>
<sequence length="109" mass="12006">MCDGHGEPAATSRTDFDRFVFIVLHRDHIKFPVGLESGPKVERGANDPAQRKPIVDCYGTVKKSTSGAESIGRGTETNAVRGNECCDSSERNKPFLNEQDVRRTAAQRN</sequence>
<dbReference type="Proteomes" id="UP000325440">
    <property type="component" value="Unassembled WGS sequence"/>
</dbReference>